<evidence type="ECO:0000313" key="3">
    <source>
        <dbReference type="Proteomes" id="UP000566071"/>
    </source>
</evidence>
<keyword evidence="3" id="KW-1185">Reference proteome</keyword>
<evidence type="ECO:0000313" key="2">
    <source>
        <dbReference type="EMBL" id="NNU34714.1"/>
    </source>
</evidence>
<feature type="non-terminal residue" evidence="2">
    <location>
        <position position="98"/>
    </location>
</feature>
<gene>
    <name evidence="2" type="ORF">HK413_12795</name>
</gene>
<name>A0ABX1W5X7_9SPHI</name>
<dbReference type="Pfam" id="PF07995">
    <property type="entry name" value="GSDH"/>
    <property type="match status" value="1"/>
</dbReference>
<protein>
    <submittedName>
        <fullName evidence="2">Glucose dehydrogenase</fullName>
    </submittedName>
</protein>
<organism evidence="2 3">
    <name type="scientific">Mucilaginibacter humi</name>
    <dbReference type="NCBI Taxonomy" id="2732510"/>
    <lineage>
        <taxon>Bacteria</taxon>
        <taxon>Pseudomonadati</taxon>
        <taxon>Bacteroidota</taxon>
        <taxon>Sphingobacteriia</taxon>
        <taxon>Sphingobacteriales</taxon>
        <taxon>Sphingobacteriaceae</taxon>
        <taxon>Mucilaginibacter</taxon>
    </lineage>
</organism>
<dbReference type="InterPro" id="IPR012938">
    <property type="entry name" value="Glc/Sorbosone_DH"/>
</dbReference>
<dbReference type="Proteomes" id="UP000566071">
    <property type="component" value="Unassembled WGS sequence"/>
</dbReference>
<feature type="domain" description="Glucose/Sorbosone dehydrogenase" evidence="1">
    <location>
        <begin position="4"/>
        <end position="81"/>
    </location>
</feature>
<dbReference type="PANTHER" id="PTHR19328:SF75">
    <property type="entry name" value="ALDOSE SUGAR DEHYDROGENASE YLII"/>
    <property type="match status" value="1"/>
</dbReference>
<dbReference type="Gene3D" id="2.120.10.30">
    <property type="entry name" value="TolB, C-terminal domain"/>
    <property type="match status" value="1"/>
</dbReference>
<dbReference type="InterPro" id="IPR011042">
    <property type="entry name" value="6-blade_b-propeller_TolB-like"/>
</dbReference>
<proteinExistence type="predicted"/>
<accession>A0ABX1W5X7</accession>
<evidence type="ECO:0000259" key="1">
    <source>
        <dbReference type="Pfam" id="PF07995"/>
    </source>
</evidence>
<comment type="caution">
    <text evidence="2">The sequence shown here is derived from an EMBL/GenBank/DDBJ whole genome shotgun (WGS) entry which is preliminary data.</text>
</comment>
<reference evidence="2 3" key="1">
    <citation type="submission" date="2020-05" db="EMBL/GenBank/DDBJ databases">
        <authorList>
            <person name="Khan S.A."/>
            <person name="Jeon C.O."/>
            <person name="Chun B.H."/>
        </authorList>
    </citation>
    <scope>NUCLEOTIDE SEQUENCE [LARGE SCALE GENOMIC DNA]</scope>
    <source>
        <strain evidence="2 3">S1162</strain>
    </source>
</reference>
<sequence length="98" mass="10838">MFIGEVGQDTREEVDILQKGANYGWRLVEGNHCHNPATGCSFTGTTAPITEYHHSEGVSVLGGYVYNGKDVPSLKNKYLFGDWTGPVWYLQKAGSKWA</sequence>
<dbReference type="PANTHER" id="PTHR19328">
    <property type="entry name" value="HEDGEHOG-INTERACTING PROTEIN"/>
    <property type="match status" value="1"/>
</dbReference>
<dbReference type="EMBL" id="JABFCR010000065">
    <property type="protein sequence ID" value="NNU34714.1"/>
    <property type="molecule type" value="Genomic_DNA"/>
</dbReference>